<dbReference type="CDD" id="cd00082">
    <property type="entry name" value="HisKA"/>
    <property type="match status" value="1"/>
</dbReference>
<dbReference type="PANTHER" id="PTHR43047:SF78">
    <property type="entry name" value="SENSORY_REGULATORY PROTEIN RPFC"/>
    <property type="match status" value="1"/>
</dbReference>
<evidence type="ECO:0000256" key="9">
    <source>
        <dbReference type="SAM" id="Phobius"/>
    </source>
</evidence>
<dbReference type="SMART" id="SM00448">
    <property type="entry name" value="REC"/>
    <property type="match status" value="1"/>
</dbReference>
<organism evidence="13 14">
    <name type="scientific">Ferrimonas marina</name>
    <dbReference type="NCBI Taxonomy" id="299255"/>
    <lineage>
        <taxon>Bacteria</taxon>
        <taxon>Pseudomonadati</taxon>
        <taxon>Pseudomonadota</taxon>
        <taxon>Gammaproteobacteria</taxon>
        <taxon>Alteromonadales</taxon>
        <taxon>Ferrimonadaceae</taxon>
        <taxon>Ferrimonas</taxon>
    </lineage>
</organism>
<dbReference type="Pfam" id="PF21689">
    <property type="entry name" value="TorS_sensor_domain"/>
    <property type="match status" value="1"/>
</dbReference>
<dbReference type="InterPro" id="IPR036097">
    <property type="entry name" value="HisK_dim/P_sf"/>
</dbReference>
<evidence type="ECO:0000259" key="11">
    <source>
        <dbReference type="PROSITE" id="PS50110"/>
    </source>
</evidence>
<keyword evidence="9" id="KW-1133">Transmembrane helix</keyword>
<dbReference type="InterPro" id="IPR036890">
    <property type="entry name" value="HATPase_C_sf"/>
</dbReference>
<dbReference type="CDD" id="cd17546">
    <property type="entry name" value="REC_hyHK_CKI1_RcsC-like"/>
    <property type="match status" value="1"/>
</dbReference>
<evidence type="ECO:0000256" key="3">
    <source>
        <dbReference type="ARBA" id="ARBA00012438"/>
    </source>
</evidence>
<evidence type="ECO:0000256" key="7">
    <source>
        <dbReference type="PROSITE-ProRule" id="PRU00169"/>
    </source>
</evidence>
<dbReference type="RefSeq" id="WP_067656601.1">
    <property type="nucleotide sequence ID" value="NZ_FQXG01000004.1"/>
</dbReference>
<dbReference type="Gene3D" id="1.10.287.130">
    <property type="match status" value="1"/>
</dbReference>
<evidence type="ECO:0000259" key="10">
    <source>
        <dbReference type="PROSITE" id="PS50109"/>
    </source>
</evidence>
<gene>
    <name evidence="13" type="ORF">SAMN02745129_2774</name>
</gene>
<comment type="subcellular location">
    <subcellularLocation>
        <location evidence="2">Membrane</location>
    </subcellularLocation>
</comment>
<dbReference type="OrthoDB" id="9810730at2"/>
<dbReference type="InterPro" id="IPR014302">
    <property type="entry name" value="Sig_transdc_His_kinase_TorS"/>
</dbReference>
<dbReference type="Gene3D" id="1.20.58.920">
    <property type="match status" value="1"/>
</dbReference>
<dbReference type="SMART" id="SM00387">
    <property type="entry name" value="HATPase_c"/>
    <property type="match status" value="1"/>
</dbReference>
<dbReference type="InterPro" id="IPR003660">
    <property type="entry name" value="HAMP_dom"/>
</dbReference>
<dbReference type="SMART" id="SM00304">
    <property type="entry name" value="HAMP"/>
    <property type="match status" value="1"/>
</dbReference>
<dbReference type="Gene3D" id="3.40.50.2300">
    <property type="match status" value="1"/>
</dbReference>
<dbReference type="Gene3D" id="6.10.340.10">
    <property type="match status" value="1"/>
</dbReference>
<dbReference type="GO" id="GO:0016020">
    <property type="term" value="C:membrane"/>
    <property type="evidence" value="ECO:0007669"/>
    <property type="project" value="UniProtKB-SubCell"/>
</dbReference>
<dbReference type="InterPro" id="IPR038188">
    <property type="entry name" value="TorS_sensor_sf"/>
</dbReference>
<dbReference type="EC" id="2.7.13.3" evidence="3"/>
<dbReference type="EMBL" id="FQXG01000004">
    <property type="protein sequence ID" value="SHH74495.1"/>
    <property type="molecule type" value="Genomic_DNA"/>
</dbReference>
<dbReference type="PRINTS" id="PR00344">
    <property type="entry name" value="BCTRLSENSOR"/>
</dbReference>
<dbReference type="InterPro" id="IPR005467">
    <property type="entry name" value="His_kinase_dom"/>
</dbReference>
<evidence type="ECO:0000256" key="5">
    <source>
        <dbReference type="ARBA" id="ARBA00022679"/>
    </source>
</evidence>
<keyword evidence="5" id="KW-0808">Transferase</keyword>
<evidence type="ECO:0000256" key="6">
    <source>
        <dbReference type="ARBA" id="ARBA00022777"/>
    </source>
</evidence>
<keyword evidence="9" id="KW-0812">Transmembrane</keyword>
<keyword evidence="6 13" id="KW-0418">Kinase</keyword>
<dbReference type="InterPro" id="IPR011006">
    <property type="entry name" value="CheY-like_superfamily"/>
</dbReference>
<dbReference type="SUPFAM" id="SSF47226">
    <property type="entry name" value="Histidine-containing phosphotransfer domain, HPT domain"/>
    <property type="match status" value="1"/>
</dbReference>
<protein>
    <recommendedName>
        <fullName evidence="3">histidine kinase</fullName>
        <ecNumber evidence="3">2.7.13.3</ecNumber>
    </recommendedName>
</protein>
<feature type="domain" description="Response regulatory" evidence="11">
    <location>
        <begin position="688"/>
        <end position="807"/>
    </location>
</feature>
<keyword evidence="9" id="KW-0472">Membrane</keyword>
<evidence type="ECO:0000256" key="1">
    <source>
        <dbReference type="ARBA" id="ARBA00000085"/>
    </source>
</evidence>
<dbReference type="Gene3D" id="3.30.565.10">
    <property type="entry name" value="Histidine kinase-like ATPase, C-terminal domain"/>
    <property type="match status" value="1"/>
</dbReference>
<sequence length="916" mass="98795">MLRPGRSVTGKLLLAFALLAALSGLAAAVGWWGLQRVSLGERALREQALPVREQARQLAALRTQIDLTVQLLLESNGVQDGERLSEQLRRQGAGLQALLGSDPMPMDLQRTLPLALAQLGQLVVARNQQRQAIEALAPQLQDAAVALAGLAGNQVANAQTALVARTLALRAGPGLEPALAALLFEDLAQWQSMSELEASGQLLLALLARGGEAGSAAAQAYQQAVADLPLLLPGVQDPERAGRIQRRVEELNQGQRLFQWQRQAQLQSQLIRNQRRLIQAQFDRLNDLVAARLEQGDGATALAYQAATEALQRARLVLVGIGIVALLLAAWLVYRWVYRDVALRLQDSTQALVALSRGDLSVTLPVHGHDELAQLAGAITAFKQTALARRQAEQALQRHQQQLEHTVAQRTEQLEQANQQLAQEVAQRTQAQRRAEQADKAKSVFLATISHEIRTPMNGILGSAELLSDQPLDPTATQYLDQIRDCGEALQGLLSEVLDYTKIESGTLPLQTRPFEPDKLLQGVVQLLEPQAQRAGLSLNLQRESGLAPAYLGDEGKLRQILLNLVSNAIKHGGEGWVDLGLVKLAEQGGAHQLRFHVSDSGPGMSPEQQARVFEPFYQLQSGLQSGVQGGVGLGLAICQRLAEVMSAEFSLESAPGEGSCFMLTLSLTPCARPSQSAALPALPSDLHCLVVEDNDTNALVLEGFLDKLGQRHRRVASGEAALTAVTEQAFDLALVDIQLPDMEGTELQRRLKPAHESHQGTPLPCIAMSAHVFDSQVAGFLQAGFDGFVAKPLRLAELGAALGRQWRRPPQRLPTGDTLDHAQLAADLAVLGRARMQRMAAALTPLQQRLSGLSVADPELIPLAHQLKGACGALALTKAAGIAAELEKSPSERYQTQLINALELGVAQLERYLNP</sequence>
<feature type="coiled-coil region" evidence="8">
    <location>
        <begin position="382"/>
        <end position="441"/>
    </location>
</feature>
<feature type="transmembrane region" description="Helical" evidence="9">
    <location>
        <begin position="316"/>
        <end position="334"/>
    </location>
</feature>
<dbReference type="SMART" id="SM00388">
    <property type="entry name" value="HisKA"/>
    <property type="match status" value="1"/>
</dbReference>
<evidence type="ECO:0000256" key="8">
    <source>
        <dbReference type="SAM" id="Coils"/>
    </source>
</evidence>
<feature type="modified residue" description="4-aspartylphosphate" evidence="7">
    <location>
        <position position="737"/>
    </location>
</feature>
<dbReference type="AlphaFoldDB" id="A0A1M5VH35"/>
<dbReference type="Pfam" id="PF00072">
    <property type="entry name" value="Response_reg"/>
    <property type="match status" value="1"/>
</dbReference>
<keyword evidence="4 7" id="KW-0597">Phosphoprotein</keyword>
<evidence type="ECO:0000256" key="2">
    <source>
        <dbReference type="ARBA" id="ARBA00004370"/>
    </source>
</evidence>
<dbReference type="SUPFAM" id="SSF55874">
    <property type="entry name" value="ATPase domain of HSP90 chaperone/DNA topoisomerase II/histidine kinase"/>
    <property type="match status" value="1"/>
</dbReference>
<comment type="catalytic activity">
    <reaction evidence="1">
        <text>ATP + protein L-histidine = ADP + protein N-phospho-L-histidine.</text>
        <dbReference type="EC" id="2.7.13.3"/>
    </reaction>
</comment>
<dbReference type="PROSITE" id="PS50885">
    <property type="entry name" value="HAMP"/>
    <property type="match status" value="1"/>
</dbReference>
<evidence type="ECO:0000313" key="13">
    <source>
        <dbReference type="EMBL" id="SHH74495.1"/>
    </source>
</evidence>
<dbReference type="Pfam" id="PF00512">
    <property type="entry name" value="HisKA"/>
    <property type="match status" value="1"/>
</dbReference>
<dbReference type="PANTHER" id="PTHR43047">
    <property type="entry name" value="TWO-COMPONENT HISTIDINE PROTEIN KINASE"/>
    <property type="match status" value="1"/>
</dbReference>
<keyword evidence="14" id="KW-1185">Reference proteome</keyword>
<dbReference type="Pfam" id="PF00672">
    <property type="entry name" value="HAMP"/>
    <property type="match status" value="1"/>
</dbReference>
<dbReference type="InterPro" id="IPR001789">
    <property type="entry name" value="Sig_transdc_resp-reg_receiver"/>
</dbReference>
<dbReference type="InterPro" id="IPR003661">
    <property type="entry name" value="HisK_dim/P_dom"/>
</dbReference>
<dbReference type="SUPFAM" id="SSF47384">
    <property type="entry name" value="Homodimeric domain of signal transducing histidine kinase"/>
    <property type="match status" value="1"/>
</dbReference>
<name>A0A1M5VH35_9GAMM</name>
<dbReference type="InterPro" id="IPR036641">
    <property type="entry name" value="HPT_dom_sf"/>
</dbReference>
<feature type="domain" description="HAMP" evidence="12">
    <location>
        <begin position="339"/>
        <end position="391"/>
    </location>
</feature>
<dbReference type="Pfam" id="PF02518">
    <property type="entry name" value="HATPase_c"/>
    <property type="match status" value="1"/>
</dbReference>
<dbReference type="InterPro" id="IPR004358">
    <property type="entry name" value="Sig_transdc_His_kin-like_C"/>
</dbReference>
<evidence type="ECO:0000259" key="12">
    <source>
        <dbReference type="PROSITE" id="PS50885"/>
    </source>
</evidence>
<evidence type="ECO:0000313" key="14">
    <source>
        <dbReference type="Proteomes" id="UP000184268"/>
    </source>
</evidence>
<dbReference type="PIRSF" id="PIRSF036437">
    <property type="entry name" value="HK_TorS"/>
    <property type="match status" value="1"/>
</dbReference>
<reference evidence="13 14" key="1">
    <citation type="submission" date="2016-11" db="EMBL/GenBank/DDBJ databases">
        <authorList>
            <person name="Jaros S."/>
            <person name="Januszkiewicz K."/>
            <person name="Wedrychowicz H."/>
        </authorList>
    </citation>
    <scope>NUCLEOTIDE SEQUENCE [LARGE SCALE GENOMIC DNA]</scope>
    <source>
        <strain evidence="13 14">DSM 16917</strain>
    </source>
</reference>
<dbReference type="PROSITE" id="PS50110">
    <property type="entry name" value="RESPONSE_REGULATORY"/>
    <property type="match status" value="1"/>
</dbReference>
<evidence type="ECO:0000256" key="4">
    <source>
        <dbReference type="ARBA" id="ARBA00022553"/>
    </source>
</evidence>
<feature type="domain" description="Histidine kinase" evidence="10">
    <location>
        <begin position="448"/>
        <end position="670"/>
    </location>
</feature>
<dbReference type="Proteomes" id="UP000184268">
    <property type="component" value="Unassembled WGS sequence"/>
</dbReference>
<keyword evidence="8" id="KW-0175">Coiled coil</keyword>
<dbReference type="GO" id="GO:0000155">
    <property type="term" value="F:phosphorelay sensor kinase activity"/>
    <property type="evidence" value="ECO:0007669"/>
    <property type="project" value="InterPro"/>
</dbReference>
<dbReference type="PROSITE" id="PS50109">
    <property type="entry name" value="HIS_KIN"/>
    <property type="match status" value="1"/>
</dbReference>
<accession>A0A1M5VH35</accession>
<dbReference type="STRING" id="299255.SAMN02745129_2774"/>
<dbReference type="InterPro" id="IPR003594">
    <property type="entry name" value="HATPase_dom"/>
</dbReference>
<dbReference type="SUPFAM" id="SSF52172">
    <property type="entry name" value="CheY-like"/>
    <property type="match status" value="1"/>
</dbReference>
<dbReference type="CDD" id="cd06225">
    <property type="entry name" value="HAMP"/>
    <property type="match status" value="1"/>
</dbReference>
<proteinExistence type="predicted"/>